<feature type="transmembrane region" description="Helical" evidence="6">
    <location>
        <begin position="367"/>
        <end position="391"/>
    </location>
</feature>
<accession>A0AAE3N0Q2</accession>
<name>A0AAE3N0Q2_9HYPH</name>
<protein>
    <submittedName>
        <fullName evidence="8">High-affinity branched-chain amino acid ABC transporter permease LivM</fullName>
    </submittedName>
</protein>
<evidence type="ECO:0000259" key="7">
    <source>
        <dbReference type="Pfam" id="PF11862"/>
    </source>
</evidence>
<feature type="transmembrane region" description="Helical" evidence="6">
    <location>
        <begin position="277"/>
        <end position="299"/>
    </location>
</feature>
<feature type="transmembrane region" description="Helical" evidence="6">
    <location>
        <begin position="416"/>
        <end position="432"/>
    </location>
</feature>
<evidence type="ECO:0000256" key="6">
    <source>
        <dbReference type="SAM" id="Phobius"/>
    </source>
</evidence>
<evidence type="ECO:0000256" key="1">
    <source>
        <dbReference type="ARBA" id="ARBA00004651"/>
    </source>
</evidence>
<dbReference type="AlphaFoldDB" id="A0AAE3N0Q2"/>
<keyword evidence="4 6" id="KW-1133">Transmembrane helix</keyword>
<dbReference type="EMBL" id="JANFPI010000002">
    <property type="protein sequence ID" value="MCX8996707.1"/>
    <property type="molecule type" value="Genomic_DNA"/>
</dbReference>
<feature type="transmembrane region" description="Helical" evidence="6">
    <location>
        <begin position="60"/>
        <end position="81"/>
    </location>
</feature>
<keyword evidence="5 6" id="KW-0472">Membrane</keyword>
<keyword evidence="2" id="KW-1003">Cell membrane</keyword>
<evidence type="ECO:0000313" key="8">
    <source>
        <dbReference type="EMBL" id="MCX8996707.1"/>
    </source>
</evidence>
<evidence type="ECO:0000256" key="3">
    <source>
        <dbReference type="ARBA" id="ARBA00022692"/>
    </source>
</evidence>
<proteinExistence type="predicted"/>
<comment type="subcellular location">
    <subcellularLocation>
        <location evidence="1">Cell membrane</location>
        <topology evidence="1">Multi-pass membrane protein</topology>
    </subcellularLocation>
</comment>
<feature type="transmembrane region" description="Helical" evidence="6">
    <location>
        <begin position="217"/>
        <end position="236"/>
    </location>
</feature>
<feature type="transmembrane region" description="Helical" evidence="6">
    <location>
        <begin position="138"/>
        <end position="159"/>
    </location>
</feature>
<evidence type="ECO:0000313" key="9">
    <source>
        <dbReference type="Proteomes" id="UP001208771"/>
    </source>
</evidence>
<evidence type="ECO:0000256" key="4">
    <source>
        <dbReference type="ARBA" id="ARBA00022989"/>
    </source>
</evidence>
<keyword evidence="3 6" id="KW-0812">Transmembrane</keyword>
<dbReference type="RefSeq" id="WP_306410489.1">
    <property type="nucleotide sequence ID" value="NZ_JANFPI010000002.1"/>
</dbReference>
<dbReference type="Pfam" id="PF02653">
    <property type="entry name" value="BPD_transp_2"/>
    <property type="match status" value="1"/>
</dbReference>
<comment type="caution">
    <text evidence="8">The sequence shown here is derived from an EMBL/GenBank/DDBJ whole genome shotgun (WGS) entry which is preliminary data.</text>
</comment>
<dbReference type="Pfam" id="PF11862">
    <property type="entry name" value="DUF3382"/>
    <property type="match status" value="1"/>
</dbReference>
<dbReference type="InterPro" id="IPR021807">
    <property type="entry name" value="LivHM_N"/>
</dbReference>
<evidence type="ECO:0000256" key="5">
    <source>
        <dbReference type="ARBA" id="ARBA00023136"/>
    </source>
</evidence>
<dbReference type="InterPro" id="IPR043428">
    <property type="entry name" value="LivM-like"/>
</dbReference>
<dbReference type="NCBIfam" id="NF008450">
    <property type="entry name" value="PRK11301.1"/>
    <property type="match status" value="1"/>
</dbReference>
<dbReference type="InterPro" id="IPR001851">
    <property type="entry name" value="ABC_transp_permease"/>
</dbReference>
<feature type="transmembrane region" description="Helical" evidence="6">
    <location>
        <begin position="107"/>
        <end position="126"/>
    </location>
</feature>
<dbReference type="PANTHER" id="PTHR30482">
    <property type="entry name" value="HIGH-AFFINITY BRANCHED-CHAIN AMINO ACID TRANSPORT SYSTEM PERMEASE"/>
    <property type="match status" value="1"/>
</dbReference>
<dbReference type="Proteomes" id="UP001208771">
    <property type="component" value="Unassembled WGS sequence"/>
</dbReference>
<dbReference type="CDD" id="cd06581">
    <property type="entry name" value="TM_PBP1_LivM_like"/>
    <property type="match status" value="1"/>
</dbReference>
<feature type="domain" description="High-affinity branched-chain amino acid transport system permease LivHM N-terminal" evidence="7">
    <location>
        <begin position="19"/>
        <end position="118"/>
    </location>
</feature>
<dbReference type="PANTHER" id="PTHR30482:SF20">
    <property type="entry name" value="HIGH-AFFINITY BRANCHED-CHAIN AMINO ACID TRANSPORT SYSTEM PERMEASE PROTEIN LIVM"/>
    <property type="match status" value="1"/>
</dbReference>
<gene>
    <name evidence="8" type="primary">livM</name>
    <name evidence="8" type="ORF">NOF55_06275</name>
</gene>
<feature type="transmembrane region" description="Helical" evidence="6">
    <location>
        <begin position="190"/>
        <end position="210"/>
    </location>
</feature>
<dbReference type="GO" id="GO:0005886">
    <property type="term" value="C:plasma membrane"/>
    <property type="evidence" value="ECO:0007669"/>
    <property type="project" value="UniProtKB-SubCell"/>
</dbReference>
<dbReference type="GO" id="GO:0015658">
    <property type="term" value="F:branched-chain amino acid transmembrane transporter activity"/>
    <property type="evidence" value="ECO:0007669"/>
    <property type="project" value="InterPro"/>
</dbReference>
<keyword evidence="9" id="KW-1185">Reference proteome</keyword>
<organism evidence="8 9">
    <name type="scientific">Ectorhizobium quercum</name>
    <dbReference type="NCBI Taxonomy" id="2965071"/>
    <lineage>
        <taxon>Bacteria</taxon>
        <taxon>Pseudomonadati</taxon>
        <taxon>Pseudomonadota</taxon>
        <taxon>Alphaproteobacteria</taxon>
        <taxon>Hyphomicrobiales</taxon>
        <taxon>Rhizobiaceae</taxon>
        <taxon>Ectorhizobium</taxon>
    </lineage>
</organism>
<sequence length="463" mass="50740">MANVLSEPGKAPASLLVKAVREAMFAGLLTLGLFVLYIGFKTDQDISNTLIIYGRPGLLAIFVAIAVVGRFLVVLFVQPWVKARRDARALSPAREIETEKGFFHKHFLKIALVALLLYPPFIVSIYGYQGSLKFVDNFGIQILIYVMLAWGLNIVVGLAGLLDLGYVAFYAVGAYSYALLSSYYGLSFWLLLPISGILAAFWGIILGFPVLRLRGDYLAIVTLAFGEIIRLVLINWTDVTKGTFGISSIPKATLFGIPFDNSPGGFNKMFDLPMSSAYYKIFLFYLILALCMLTAYVTIRLRRMPIGRAWEALREDEIACRSLGINTVTTKLTAFSIGAMFGGFAGSFFAARQGFVSPESFVFMESAVILAIVVLGGMGSLTGIAVAAIVMTGGTELLREMEFLKHVFGNDFTPELYRMLLFGLAMVTVMIFKPRGFVGSRQPSAFLKEKKAVSGSFTKEGHG</sequence>
<evidence type="ECO:0000256" key="2">
    <source>
        <dbReference type="ARBA" id="ARBA00022475"/>
    </source>
</evidence>
<feature type="transmembrane region" description="Helical" evidence="6">
    <location>
        <begin position="23"/>
        <end position="40"/>
    </location>
</feature>
<reference evidence="8" key="1">
    <citation type="submission" date="2022-07" db="EMBL/GenBank/DDBJ databases">
        <title>Ectorhizobium quercum gen.nov., sp. nov.</title>
        <authorList>
            <person name="Ma T."/>
            <person name="Li Y."/>
        </authorList>
    </citation>
    <scope>NUCLEOTIDE SEQUENCE</scope>
    <source>
        <strain evidence="8">BDR2-2</strain>
    </source>
</reference>